<dbReference type="RefSeq" id="WP_194214628.1">
    <property type="nucleotide sequence ID" value="NZ_CP061205.1"/>
</dbReference>
<evidence type="ECO:0000259" key="1">
    <source>
        <dbReference type="Pfam" id="PF09834"/>
    </source>
</evidence>
<dbReference type="Pfam" id="PF09834">
    <property type="entry name" value="DUF2061"/>
    <property type="match status" value="1"/>
</dbReference>
<dbReference type="Proteomes" id="UP001595444">
    <property type="component" value="Unassembled WGS sequence"/>
</dbReference>
<evidence type="ECO:0000313" key="3">
    <source>
        <dbReference type="Proteomes" id="UP001595444"/>
    </source>
</evidence>
<dbReference type="EMBL" id="JBHRSL010000007">
    <property type="protein sequence ID" value="MFC3052073.1"/>
    <property type="molecule type" value="Genomic_DNA"/>
</dbReference>
<accession>A0ABV7D4G9</accession>
<keyword evidence="3" id="KW-1185">Reference proteome</keyword>
<name>A0ABV7D4G9_9PROT</name>
<reference evidence="3" key="1">
    <citation type="journal article" date="2019" name="Int. J. Syst. Evol. Microbiol.">
        <title>The Global Catalogue of Microorganisms (GCM) 10K type strain sequencing project: providing services to taxonomists for standard genome sequencing and annotation.</title>
        <authorList>
            <consortium name="The Broad Institute Genomics Platform"/>
            <consortium name="The Broad Institute Genome Sequencing Center for Infectious Disease"/>
            <person name="Wu L."/>
            <person name="Ma J."/>
        </authorList>
    </citation>
    <scope>NUCLEOTIDE SEQUENCE [LARGE SCALE GENOMIC DNA]</scope>
    <source>
        <strain evidence="3">KCTC 62164</strain>
    </source>
</reference>
<protein>
    <submittedName>
        <fullName evidence="2">DUF2061 domain-containing protein</fullName>
    </submittedName>
</protein>
<feature type="domain" description="DUF2061" evidence="1">
    <location>
        <begin position="4"/>
        <end position="54"/>
    </location>
</feature>
<organism evidence="2 3">
    <name type="scientific">Kordiimonas pumila</name>
    <dbReference type="NCBI Taxonomy" id="2161677"/>
    <lineage>
        <taxon>Bacteria</taxon>
        <taxon>Pseudomonadati</taxon>
        <taxon>Pseudomonadota</taxon>
        <taxon>Alphaproteobacteria</taxon>
        <taxon>Kordiimonadales</taxon>
        <taxon>Kordiimonadaceae</taxon>
        <taxon>Kordiimonas</taxon>
    </lineage>
</organism>
<evidence type="ECO:0000313" key="2">
    <source>
        <dbReference type="EMBL" id="MFC3052073.1"/>
    </source>
</evidence>
<comment type="caution">
    <text evidence="2">The sequence shown here is derived from an EMBL/GenBank/DDBJ whole genome shotgun (WGS) entry which is preliminary data.</text>
</comment>
<proteinExistence type="predicted"/>
<dbReference type="InterPro" id="IPR018638">
    <property type="entry name" value="DUF2061_membrane"/>
</dbReference>
<gene>
    <name evidence="2" type="ORF">ACFOKA_09155</name>
</gene>
<sequence length="77" mass="8403">MKALKIITYGLMHLSVAITVAYMLTGSWMAALSVGIIEPLVQTGFYSLHEKLWARLELRRAPQPVTPGGFTLAATTV</sequence>